<comment type="caution">
    <text evidence="1">The sequence shown here is derived from an EMBL/GenBank/DDBJ whole genome shotgun (WGS) entry which is preliminary data.</text>
</comment>
<proteinExistence type="predicted"/>
<organism evidence="1 2">
    <name type="scientific">Elasticomyces elasticus</name>
    <dbReference type="NCBI Taxonomy" id="574655"/>
    <lineage>
        <taxon>Eukaryota</taxon>
        <taxon>Fungi</taxon>
        <taxon>Dikarya</taxon>
        <taxon>Ascomycota</taxon>
        <taxon>Pezizomycotina</taxon>
        <taxon>Dothideomycetes</taxon>
        <taxon>Dothideomycetidae</taxon>
        <taxon>Mycosphaerellales</taxon>
        <taxon>Teratosphaeriaceae</taxon>
        <taxon>Elasticomyces</taxon>
    </lineage>
</organism>
<accession>A0AAN7VZ54</accession>
<dbReference type="Proteomes" id="UP001310594">
    <property type="component" value="Unassembled WGS sequence"/>
</dbReference>
<evidence type="ECO:0000313" key="2">
    <source>
        <dbReference type="Proteomes" id="UP001310594"/>
    </source>
</evidence>
<evidence type="ECO:0000313" key="1">
    <source>
        <dbReference type="EMBL" id="KAK5692429.1"/>
    </source>
</evidence>
<name>A0AAN7VZ54_9PEZI</name>
<dbReference type="AlphaFoldDB" id="A0AAN7VZ54"/>
<sequence length="76" mass="8699">MMDHTEDLTELPIAPAHGIIPVEIPAILDKARRQMCHQLSQNLDNLHNKFNLQKKREYGDLTIRKSGDSQSRTCDT</sequence>
<reference evidence="1" key="1">
    <citation type="submission" date="2023-08" db="EMBL/GenBank/DDBJ databases">
        <title>Black Yeasts Isolated from many extreme environments.</title>
        <authorList>
            <person name="Coleine C."/>
            <person name="Stajich J.E."/>
            <person name="Selbmann L."/>
        </authorList>
    </citation>
    <scope>NUCLEOTIDE SEQUENCE</scope>
    <source>
        <strain evidence="1">CCFEE 5810</strain>
    </source>
</reference>
<dbReference type="EMBL" id="JAVRQU010000019">
    <property type="protein sequence ID" value="KAK5692429.1"/>
    <property type="molecule type" value="Genomic_DNA"/>
</dbReference>
<protein>
    <submittedName>
        <fullName evidence="1">Uncharacterized protein</fullName>
    </submittedName>
</protein>
<gene>
    <name evidence="1" type="ORF">LTR97_010737</name>
</gene>